<proteinExistence type="predicted"/>
<protein>
    <submittedName>
        <fullName evidence="2">Dual 3,5 -cyclic-AMP and -GMP phosphodiesterase 11-like</fullName>
    </submittedName>
</protein>
<dbReference type="EMBL" id="CACRXK020003941">
    <property type="protein sequence ID" value="CAB4000836.1"/>
    <property type="molecule type" value="Genomic_DNA"/>
</dbReference>
<feature type="compositionally biased region" description="Polar residues" evidence="1">
    <location>
        <begin position="51"/>
        <end position="64"/>
    </location>
</feature>
<evidence type="ECO:0000313" key="2">
    <source>
        <dbReference type="EMBL" id="CAB4000836.1"/>
    </source>
</evidence>
<dbReference type="SUPFAM" id="SSF55781">
    <property type="entry name" value="GAF domain-like"/>
    <property type="match status" value="1"/>
</dbReference>
<feature type="region of interest" description="Disordered" evidence="1">
    <location>
        <begin position="42"/>
        <end position="68"/>
    </location>
</feature>
<evidence type="ECO:0000313" key="3">
    <source>
        <dbReference type="Proteomes" id="UP001152795"/>
    </source>
</evidence>
<dbReference type="SUPFAM" id="SSF56496">
    <property type="entry name" value="Fibrinogen C-terminal domain-like"/>
    <property type="match status" value="1"/>
</dbReference>
<sequence length="581" mass="65698">MSCTNAVSENEYSAEEIEKWLDDHPEFVHSYFSRKASRSLFSRARPRTQSRDANTPPTSGTSTPVRKISASDLDTSMRGVLKPILNVVDGQTSFLSPDREYYTKLKRASYRKSREELSRLDETELMMELVKDIAEDLELRSLCHKILQNVSILVNGDRCSMFLVQGSVDGPRCLISTVFDVNAESKVEDLDDLEEIQVSWGTGIVGYVAEKGETVNIANAYEDERFNQEIDKKTGYKTRSILCMPVRNSFGDVIAVSQVINKHGHGKINHTFTAEDEKNKVQNFPKVDKVLFVLKSSFVSYLFVLKQMKETKRSSTLGEIFNPAKDCSDIVDNLPGAKDGFYWIKHNKAKLSKGWCDTHTDGGASLVMSTILKTQRLIDILTGTVVTTKFNCSKFGPHMDVNLGWGRMNSCFRNKCPKGYAFLKGVPFKLDIHGSFSYSASSEFSGITHDATAFVGCDAGKNWVILHNIYLTPSLLDNVFRKCKAVNGGTILIVRNFQVYLIKKVILHELMELAERKLKALFPFKYSGFVQAVSLQLYQHECQRVSLALRRLPEIRMVLVLVVLRVAASIRTRMPQRLWKR</sequence>
<dbReference type="OrthoDB" id="295473at2759"/>
<dbReference type="Pfam" id="PF01590">
    <property type="entry name" value="GAF"/>
    <property type="match status" value="1"/>
</dbReference>
<dbReference type="SMART" id="SM00065">
    <property type="entry name" value="GAF"/>
    <property type="match status" value="1"/>
</dbReference>
<name>A0A6S7H9I4_PARCT</name>
<dbReference type="Gene3D" id="3.30.450.40">
    <property type="match status" value="1"/>
</dbReference>
<gene>
    <name evidence="2" type="ORF">PACLA_8A064117</name>
</gene>
<keyword evidence="3" id="KW-1185">Reference proteome</keyword>
<dbReference type="Gene3D" id="2.60.120.1000">
    <property type="match status" value="1"/>
</dbReference>
<dbReference type="AlphaFoldDB" id="A0A6S7H9I4"/>
<organism evidence="2 3">
    <name type="scientific">Paramuricea clavata</name>
    <name type="common">Red gorgonian</name>
    <name type="synonym">Violescent sea-whip</name>
    <dbReference type="NCBI Taxonomy" id="317549"/>
    <lineage>
        <taxon>Eukaryota</taxon>
        <taxon>Metazoa</taxon>
        <taxon>Cnidaria</taxon>
        <taxon>Anthozoa</taxon>
        <taxon>Octocorallia</taxon>
        <taxon>Malacalcyonacea</taxon>
        <taxon>Plexauridae</taxon>
        <taxon>Paramuricea</taxon>
    </lineage>
</organism>
<reference evidence="2" key="1">
    <citation type="submission" date="2020-04" db="EMBL/GenBank/DDBJ databases">
        <authorList>
            <person name="Alioto T."/>
            <person name="Alioto T."/>
            <person name="Gomez Garrido J."/>
        </authorList>
    </citation>
    <scope>NUCLEOTIDE SEQUENCE</scope>
    <source>
        <strain evidence="2">A484AB</strain>
    </source>
</reference>
<dbReference type="Proteomes" id="UP001152795">
    <property type="component" value="Unassembled WGS sequence"/>
</dbReference>
<dbReference type="InterPro" id="IPR036056">
    <property type="entry name" value="Fibrinogen-like_C"/>
</dbReference>
<accession>A0A6S7H9I4</accession>
<dbReference type="InterPro" id="IPR029016">
    <property type="entry name" value="GAF-like_dom_sf"/>
</dbReference>
<evidence type="ECO:0000256" key="1">
    <source>
        <dbReference type="SAM" id="MobiDB-lite"/>
    </source>
</evidence>
<comment type="caution">
    <text evidence="2">The sequence shown here is derived from an EMBL/GenBank/DDBJ whole genome shotgun (WGS) entry which is preliminary data.</text>
</comment>
<feature type="non-terminal residue" evidence="2">
    <location>
        <position position="1"/>
    </location>
</feature>
<dbReference type="InterPro" id="IPR003018">
    <property type="entry name" value="GAF"/>
</dbReference>